<organism evidence="1 2">
    <name type="scientific">Verticillium longisporum</name>
    <name type="common">Verticillium dahliae var. longisporum</name>
    <dbReference type="NCBI Taxonomy" id="100787"/>
    <lineage>
        <taxon>Eukaryota</taxon>
        <taxon>Fungi</taxon>
        <taxon>Dikarya</taxon>
        <taxon>Ascomycota</taxon>
        <taxon>Pezizomycotina</taxon>
        <taxon>Sordariomycetes</taxon>
        <taxon>Hypocreomycetidae</taxon>
        <taxon>Glomerellales</taxon>
        <taxon>Plectosphaerellaceae</taxon>
        <taxon>Verticillium</taxon>
    </lineage>
</organism>
<evidence type="ECO:0000313" key="2">
    <source>
        <dbReference type="Proteomes" id="UP000044602"/>
    </source>
</evidence>
<keyword evidence="2" id="KW-1185">Reference proteome</keyword>
<feature type="non-terminal residue" evidence="1">
    <location>
        <position position="93"/>
    </location>
</feature>
<dbReference type="STRING" id="100787.A0A0G4KY80"/>
<evidence type="ECO:0000313" key="1">
    <source>
        <dbReference type="EMBL" id="CRK14738.1"/>
    </source>
</evidence>
<dbReference type="Proteomes" id="UP000044602">
    <property type="component" value="Unassembled WGS sequence"/>
</dbReference>
<sequence>MLNARARNGPDEFAHSDVAAYRTGLVTQSIDRPFLNLYVMMFRGRKTPETYGELYHFDDHEDASDWAFEARGLTPGDGLNCLKIQAKLYEFLQ</sequence>
<dbReference type="EMBL" id="CVQH01005825">
    <property type="protein sequence ID" value="CRK14738.1"/>
    <property type="molecule type" value="Genomic_DNA"/>
</dbReference>
<gene>
    <name evidence="1" type="ORF">BN1708_017308</name>
</gene>
<reference evidence="2" key="1">
    <citation type="submission" date="2015-05" db="EMBL/GenBank/DDBJ databases">
        <authorList>
            <person name="Fogelqvist Johan"/>
        </authorList>
    </citation>
    <scope>NUCLEOTIDE SEQUENCE [LARGE SCALE GENOMIC DNA]</scope>
</reference>
<proteinExistence type="predicted"/>
<accession>A0A0G4KY80</accession>
<dbReference type="AlphaFoldDB" id="A0A0G4KY80"/>
<protein>
    <submittedName>
        <fullName evidence="1">Uncharacterized protein</fullName>
    </submittedName>
</protein>
<name>A0A0G4KY80_VERLO</name>